<protein>
    <submittedName>
        <fullName evidence="2">Uncharacterized protein</fullName>
    </submittedName>
</protein>
<sequence>MYLYHHTQTPPVRPRARRPPQRHCRQGGFRTTVHPISSTCFDPRGRAWYVLV</sequence>
<dbReference type="EMBL" id="NMPR01000027">
    <property type="protein sequence ID" value="KAA8634091.1"/>
    <property type="molecule type" value="Genomic_DNA"/>
</dbReference>
<evidence type="ECO:0000256" key="1">
    <source>
        <dbReference type="SAM" id="MobiDB-lite"/>
    </source>
</evidence>
<gene>
    <name evidence="2" type="ORF">SMACR_02349</name>
</gene>
<dbReference type="AlphaFoldDB" id="A0A8S8ZZU4"/>
<name>A0A8S8ZZU4_SORMA</name>
<accession>A0A8S8ZZU4</accession>
<proteinExistence type="predicted"/>
<organism evidence="2 3">
    <name type="scientific">Sordaria macrospora</name>
    <dbReference type="NCBI Taxonomy" id="5147"/>
    <lineage>
        <taxon>Eukaryota</taxon>
        <taxon>Fungi</taxon>
        <taxon>Dikarya</taxon>
        <taxon>Ascomycota</taxon>
        <taxon>Pezizomycotina</taxon>
        <taxon>Sordariomycetes</taxon>
        <taxon>Sordariomycetidae</taxon>
        <taxon>Sordariales</taxon>
        <taxon>Sordariaceae</taxon>
        <taxon>Sordaria</taxon>
    </lineage>
</organism>
<comment type="caution">
    <text evidence="2">The sequence shown here is derived from an EMBL/GenBank/DDBJ whole genome shotgun (WGS) entry which is preliminary data.</text>
</comment>
<evidence type="ECO:0000313" key="2">
    <source>
        <dbReference type="EMBL" id="KAA8634091.1"/>
    </source>
</evidence>
<feature type="compositionally biased region" description="Basic residues" evidence="1">
    <location>
        <begin position="14"/>
        <end position="25"/>
    </location>
</feature>
<dbReference type="Proteomes" id="UP000433876">
    <property type="component" value="Unassembled WGS sequence"/>
</dbReference>
<reference evidence="2 3" key="1">
    <citation type="submission" date="2017-07" db="EMBL/GenBank/DDBJ databases">
        <title>Genome sequence of the Sordaria macrospora wild type strain R19027.</title>
        <authorList>
            <person name="Nowrousian M."/>
            <person name="Teichert I."/>
            <person name="Kueck U."/>
        </authorList>
    </citation>
    <scope>NUCLEOTIDE SEQUENCE [LARGE SCALE GENOMIC DNA]</scope>
    <source>
        <strain evidence="2 3">R19027</strain>
        <tissue evidence="2">Mycelium</tissue>
    </source>
</reference>
<feature type="region of interest" description="Disordered" evidence="1">
    <location>
        <begin position="1"/>
        <end position="28"/>
    </location>
</feature>
<evidence type="ECO:0000313" key="3">
    <source>
        <dbReference type="Proteomes" id="UP000433876"/>
    </source>
</evidence>